<organism evidence="1 2">
    <name type="scientific">Rangifer tarandus platyrhynchus</name>
    <name type="common">Svalbard reindeer</name>
    <dbReference type="NCBI Taxonomy" id="3082113"/>
    <lineage>
        <taxon>Eukaryota</taxon>
        <taxon>Metazoa</taxon>
        <taxon>Chordata</taxon>
        <taxon>Craniata</taxon>
        <taxon>Vertebrata</taxon>
        <taxon>Euteleostomi</taxon>
        <taxon>Mammalia</taxon>
        <taxon>Eutheria</taxon>
        <taxon>Laurasiatheria</taxon>
        <taxon>Artiodactyla</taxon>
        <taxon>Ruminantia</taxon>
        <taxon>Pecora</taxon>
        <taxon>Cervidae</taxon>
        <taxon>Odocoileinae</taxon>
        <taxon>Rangifer</taxon>
    </lineage>
</organism>
<evidence type="ECO:0000313" key="1">
    <source>
        <dbReference type="EMBL" id="CAN0453400.1"/>
    </source>
</evidence>
<sequence length="56" mass="6395">DDLPREHTSWQRISAIPPQRRGNTRSASYRTLTGCRTQPSHSHTVHVKAQNAVNHH</sequence>
<evidence type="ECO:0000313" key="2">
    <source>
        <dbReference type="Proteomes" id="UP001162501"/>
    </source>
</evidence>
<reference evidence="1" key="1">
    <citation type="submission" date="2023-05" db="EMBL/GenBank/DDBJ databases">
        <authorList>
            <consortium name="ELIXIR-Norway"/>
        </authorList>
    </citation>
    <scope>NUCLEOTIDE SEQUENCE</scope>
</reference>
<feature type="non-terminal residue" evidence="1">
    <location>
        <position position="56"/>
    </location>
</feature>
<feature type="non-terminal residue" evidence="1">
    <location>
        <position position="1"/>
    </location>
</feature>
<name>A0AC59ZKT1_RANTA</name>
<accession>A0AC59ZKT1</accession>
<proteinExistence type="predicted"/>
<protein>
    <submittedName>
        <fullName evidence="1">Uncharacterized protein</fullName>
    </submittedName>
</protein>
<reference evidence="1" key="2">
    <citation type="submission" date="2025-03" db="EMBL/GenBank/DDBJ databases">
        <authorList>
            <consortium name="ELIXIR-Norway"/>
            <consortium name="Elixir Norway"/>
        </authorList>
    </citation>
    <scope>NUCLEOTIDE SEQUENCE</scope>
</reference>
<gene>
    <name evidence="1" type="ORF">MRATA1EN22A_LOCUS19770</name>
</gene>
<dbReference type="Proteomes" id="UP001162501">
    <property type="component" value="Chromosome 3"/>
</dbReference>
<dbReference type="EMBL" id="OX596087">
    <property type="protein sequence ID" value="CAN0453400.1"/>
    <property type="molecule type" value="Genomic_DNA"/>
</dbReference>